<dbReference type="InterPro" id="IPR016161">
    <property type="entry name" value="Ald_DH/histidinol_DH"/>
</dbReference>
<sequence>MDYNFNKISFNTGNAETLSKVLQNRPFPPFSDDVIDFLDALHHQINKDARKNLYPDLAALGFWCRKSNLLLMKEQYQDLERRLGLGVVFHIAPSNVALNFAWSLASGLLAGCINIVRLPSKPFEQVEILCKIINSLLSQNYKSVSDLIFLIKYLKEDSDTTKFLSSISDARIIWGGDNTIAEVRKFQIGVRGIDIGFSDRYSFCVINSVKYLQEKDKMYIAQSFYNDGYTSDQLACSSPSLIVWTGENKAQARKVFWEKLQNIVKEKYHLAPSQSVKKLETFYLMASSFEIKKVYNDDNSIYRIELEKPDSEILDLRCGNGFFIEYEANQISEILPFCTKKCQTITYFGFEKEFLLKLIHSNRVPGVDRIVKIGRAMDFSLVWDGIDLIQHLSRKII</sequence>
<dbReference type="Proteomes" id="UP000428260">
    <property type="component" value="Chromosome"/>
</dbReference>
<dbReference type="Pfam" id="PF05893">
    <property type="entry name" value="LuxC"/>
    <property type="match status" value="1"/>
</dbReference>
<dbReference type="GO" id="GO:0003995">
    <property type="term" value="F:acyl-CoA dehydrogenase activity"/>
    <property type="evidence" value="ECO:0007669"/>
    <property type="project" value="InterPro"/>
</dbReference>
<name>A0A6I6JNQ7_9BACT</name>
<dbReference type="GO" id="GO:0008218">
    <property type="term" value="P:bioluminescence"/>
    <property type="evidence" value="ECO:0007669"/>
    <property type="project" value="InterPro"/>
</dbReference>
<evidence type="ECO:0000256" key="1">
    <source>
        <dbReference type="ARBA" id="ARBA00022857"/>
    </source>
</evidence>
<dbReference type="SUPFAM" id="SSF53720">
    <property type="entry name" value="ALDH-like"/>
    <property type="match status" value="1"/>
</dbReference>
<dbReference type="KEGG" id="mcos:GM418_03495"/>
<dbReference type="InterPro" id="IPR008670">
    <property type="entry name" value="CoA_reduct_LuxC"/>
</dbReference>
<accession>A0A6I6JNQ7</accession>
<organism evidence="2 3">
    <name type="scientific">Maribellus comscasis</name>
    <dbReference type="NCBI Taxonomy" id="2681766"/>
    <lineage>
        <taxon>Bacteria</taxon>
        <taxon>Pseudomonadati</taxon>
        <taxon>Bacteroidota</taxon>
        <taxon>Bacteroidia</taxon>
        <taxon>Marinilabiliales</taxon>
        <taxon>Prolixibacteraceae</taxon>
        <taxon>Maribellus</taxon>
    </lineage>
</organism>
<reference evidence="2 3" key="1">
    <citation type="submission" date="2019-11" db="EMBL/GenBank/DDBJ databases">
        <authorList>
            <person name="Zheng R.K."/>
            <person name="Sun C.M."/>
        </authorList>
    </citation>
    <scope>NUCLEOTIDE SEQUENCE [LARGE SCALE GENOMIC DNA]</scope>
    <source>
        <strain evidence="2 3">WC007</strain>
    </source>
</reference>
<evidence type="ECO:0000313" key="2">
    <source>
        <dbReference type="EMBL" id="QGY42749.1"/>
    </source>
</evidence>
<keyword evidence="3" id="KW-1185">Reference proteome</keyword>
<proteinExistence type="predicted"/>
<dbReference type="AlphaFoldDB" id="A0A6I6JNQ7"/>
<dbReference type="RefSeq" id="WP_158863197.1">
    <property type="nucleotide sequence ID" value="NZ_CP046401.1"/>
</dbReference>
<evidence type="ECO:0000313" key="3">
    <source>
        <dbReference type="Proteomes" id="UP000428260"/>
    </source>
</evidence>
<gene>
    <name evidence="2" type="ORF">GM418_03495</name>
</gene>
<keyword evidence="1" id="KW-0521">NADP</keyword>
<protein>
    <submittedName>
        <fullName evidence="2">Acyl-CoA reductase</fullName>
    </submittedName>
</protein>
<dbReference type="EMBL" id="CP046401">
    <property type="protein sequence ID" value="QGY42749.1"/>
    <property type="molecule type" value="Genomic_DNA"/>
</dbReference>